<proteinExistence type="predicted"/>
<dbReference type="InterPro" id="IPR031359">
    <property type="entry name" value="NACHT_N"/>
</dbReference>
<keyword evidence="3" id="KW-1185">Reference proteome</keyword>
<protein>
    <recommendedName>
        <fullName evidence="1">NWD NACHT-NTPase N-terminal domain-containing protein</fullName>
    </recommendedName>
</protein>
<sequence length="145" mass="15830">MGSGSDFGAVVMRKSKWLVQRLAGRVDNQDTAKGIWLAAYKKLQEEEGTKEMVKTYETLLSKQLDSKLVQTGESTPSSLSSYHTPEEKIAGMRRVTEVTLEKSSLHTDRKQGFVKAAKVLNTIGSAVVKPMLQTEAVASLAVSAQ</sequence>
<evidence type="ECO:0000259" key="1">
    <source>
        <dbReference type="Pfam" id="PF17100"/>
    </source>
</evidence>
<evidence type="ECO:0000313" key="2">
    <source>
        <dbReference type="EMBL" id="KAK7707682.1"/>
    </source>
</evidence>
<comment type="caution">
    <text evidence="2">The sequence shown here is derived from an EMBL/GenBank/DDBJ whole genome shotgun (WGS) entry which is preliminary data.</text>
</comment>
<organism evidence="2 3">
    <name type="scientific">Diaporthe eres</name>
    <name type="common">Phomopsis oblonga</name>
    <dbReference type="NCBI Taxonomy" id="83184"/>
    <lineage>
        <taxon>Eukaryota</taxon>
        <taxon>Fungi</taxon>
        <taxon>Dikarya</taxon>
        <taxon>Ascomycota</taxon>
        <taxon>Pezizomycotina</taxon>
        <taxon>Sordariomycetes</taxon>
        <taxon>Sordariomycetidae</taxon>
        <taxon>Diaporthales</taxon>
        <taxon>Diaporthaceae</taxon>
        <taxon>Diaporthe</taxon>
        <taxon>Diaporthe eres species complex</taxon>
    </lineage>
</organism>
<dbReference type="Pfam" id="PF17100">
    <property type="entry name" value="NACHT_N"/>
    <property type="match status" value="1"/>
</dbReference>
<reference evidence="2 3" key="1">
    <citation type="submission" date="2024-02" db="EMBL/GenBank/DDBJ databases">
        <title>De novo assembly and annotation of 12 fungi associated with fruit tree decline syndrome in Ontario, Canada.</title>
        <authorList>
            <person name="Sulman M."/>
            <person name="Ellouze W."/>
            <person name="Ilyukhin E."/>
        </authorList>
    </citation>
    <scope>NUCLEOTIDE SEQUENCE [LARGE SCALE GENOMIC DNA]</scope>
    <source>
        <strain evidence="2 3">M169</strain>
    </source>
</reference>
<dbReference type="Proteomes" id="UP001430848">
    <property type="component" value="Unassembled WGS sequence"/>
</dbReference>
<dbReference type="EMBL" id="JAKNSF020000199">
    <property type="protein sequence ID" value="KAK7707682.1"/>
    <property type="molecule type" value="Genomic_DNA"/>
</dbReference>
<gene>
    <name evidence="2" type="ORF">SLS63_013710</name>
</gene>
<feature type="domain" description="NWD NACHT-NTPase N-terminal" evidence="1">
    <location>
        <begin position="35"/>
        <end position="141"/>
    </location>
</feature>
<evidence type="ECO:0000313" key="3">
    <source>
        <dbReference type="Proteomes" id="UP001430848"/>
    </source>
</evidence>
<accession>A0ABR1NMQ0</accession>
<name>A0ABR1NMQ0_DIAER</name>